<reference evidence="2 3" key="1">
    <citation type="journal article" date="2023" name="Plants (Basel)">
        <title>Bridging the Gap: Combining Genomics and Transcriptomics Approaches to Understand Stylosanthes scabra, an Orphan Legume from the Brazilian Caatinga.</title>
        <authorList>
            <person name="Ferreira-Neto J.R.C."/>
            <person name="da Silva M.D."/>
            <person name="Binneck E."/>
            <person name="de Melo N.F."/>
            <person name="da Silva R.H."/>
            <person name="de Melo A.L.T.M."/>
            <person name="Pandolfi V."/>
            <person name="Bustamante F.O."/>
            <person name="Brasileiro-Vidal A.C."/>
            <person name="Benko-Iseppon A.M."/>
        </authorList>
    </citation>
    <scope>NUCLEOTIDE SEQUENCE [LARGE SCALE GENOMIC DNA]</scope>
    <source>
        <tissue evidence="2">Leaves</tissue>
    </source>
</reference>
<proteinExistence type="predicted"/>
<gene>
    <name evidence="2" type="ORF">PIB30_081389</name>
</gene>
<accession>A0ABU6VQ51</accession>
<feature type="region of interest" description="Disordered" evidence="1">
    <location>
        <begin position="19"/>
        <end position="82"/>
    </location>
</feature>
<keyword evidence="3" id="KW-1185">Reference proteome</keyword>
<dbReference type="EMBL" id="JASCZI010152251">
    <property type="protein sequence ID" value="MED6175762.1"/>
    <property type="molecule type" value="Genomic_DNA"/>
</dbReference>
<evidence type="ECO:0000313" key="2">
    <source>
        <dbReference type="EMBL" id="MED6175762.1"/>
    </source>
</evidence>
<evidence type="ECO:0000313" key="3">
    <source>
        <dbReference type="Proteomes" id="UP001341840"/>
    </source>
</evidence>
<sequence length="205" mass="21996">MNVIIENGASTLGEGVVTGASDGGHVPGGVAVPRRAGKDPENKAPNGVYRPNLDLVAPNSPVSEEWSGTPYEPPNTDRSHDWSIGLPKVAFASSSRQRRSAPLAEFNMDDTISLPPHANLMADGSQRPPKHPRVSTTLSGAAIFAGMLNLTPLQSRVRFPHHTRPLSFRRPPPLEAVAGHAAAIPVLVPEEFPMAFRPMPEMRLN</sequence>
<evidence type="ECO:0000256" key="1">
    <source>
        <dbReference type="SAM" id="MobiDB-lite"/>
    </source>
</evidence>
<protein>
    <submittedName>
        <fullName evidence="2">Uncharacterized protein</fullName>
    </submittedName>
</protein>
<dbReference type="Proteomes" id="UP001341840">
    <property type="component" value="Unassembled WGS sequence"/>
</dbReference>
<name>A0ABU6VQ51_9FABA</name>
<comment type="caution">
    <text evidence="2">The sequence shown here is derived from an EMBL/GenBank/DDBJ whole genome shotgun (WGS) entry which is preliminary data.</text>
</comment>
<organism evidence="2 3">
    <name type="scientific">Stylosanthes scabra</name>
    <dbReference type="NCBI Taxonomy" id="79078"/>
    <lineage>
        <taxon>Eukaryota</taxon>
        <taxon>Viridiplantae</taxon>
        <taxon>Streptophyta</taxon>
        <taxon>Embryophyta</taxon>
        <taxon>Tracheophyta</taxon>
        <taxon>Spermatophyta</taxon>
        <taxon>Magnoliopsida</taxon>
        <taxon>eudicotyledons</taxon>
        <taxon>Gunneridae</taxon>
        <taxon>Pentapetalae</taxon>
        <taxon>rosids</taxon>
        <taxon>fabids</taxon>
        <taxon>Fabales</taxon>
        <taxon>Fabaceae</taxon>
        <taxon>Papilionoideae</taxon>
        <taxon>50 kb inversion clade</taxon>
        <taxon>dalbergioids sensu lato</taxon>
        <taxon>Dalbergieae</taxon>
        <taxon>Pterocarpus clade</taxon>
        <taxon>Stylosanthes</taxon>
    </lineage>
</organism>